<dbReference type="InterPro" id="IPR044730">
    <property type="entry name" value="RNase_H-like_dom_plant"/>
</dbReference>
<keyword evidence="9" id="KW-1185">Reference proteome</keyword>
<dbReference type="Gene3D" id="3.30.420.10">
    <property type="entry name" value="Ribonuclease H-like superfamily/Ribonuclease H"/>
    <property type="match status" value="1"/>
</dbReference>
<dbReference type="InterPro" id="IPR036397">
    <property type="entry name" value="RNaseH_sf"/>
</dbReference>
<dbReference type="EMBL" id="BPVZ01000011">
    <property type="protein sequence ID" value="GKU97446.1"/>
    <property type="molecule type" value="Genomic_DNA"/>
</dbReference>
<dbReference type="InterPro" id="IPR012337">
    <property type="entry name" value="RNaseH-like_sf"/>
</dbReference>
<evidence type="ECO:0000256" key="2">
    <source>
        <dbReference type="ARBA" id="ARBA00023015"/>
    </source>
</evidence>
<evidence type="ECO:0000256" key="4">
    <source>
        <dbReference type="ARBA" id="ARBA00023163"/>
    </source>
</evidence>
<keyword evidence="5" id="KW-0539">Nucleus</keyword>
<evidence type="ECO:0000256" key="1">
    <source>
        <dbReference type="ARBA" id="ARBA00004123"/>
    </source>
</evidence>
<dbReference type="InterPro" id="IPR015300">
    <property type="entry name" value="DNA-bd_pseudobarrel_sf"/>
</dbReference>
<dbReference type="Proteomes" id="UP001054252">
    <property type="component" value="Unassembled WGS sequence"/>
</dbReference>
<comment type="caution">
    <text evidence="8">The sequence shown here is derived from an EMBL/GenBank/DDBJ whole genome shotgun (WGS) entry which is preliminary data.</text>
</comment>
<keyword evidence="3" id="KW-0238">DNA-binding</keyword>
<reference evidence="8 9" key="1">
    <citation type="journal article" date="2021" name="Commun. Biol.">
        <title>The genome of Shorea leprosula (Dipterocarpaceae) highlights the ecological relevance of drought in aseasonal tropical rainforests.</title>
        <authorList>
            <person name="Ng K.K.S."/>
            <person name="Kobayashi M.J."/>
            <person name="Fawcett J.A."/>
            <person name="Hatakeyama M."/>
            <person name="Paape T."/>
            <person name="Ng C.H."/>
            <person name="Ang C.C."/>
            <person name="Tnah L.H."/>
            <person name="Lee C.T."/>
            <person name="Nishiyama T."/>
            <person name="Sese J."/>
            <person name="O'Brien M.J."/>
            <person name="Copetti D."/>
            <person name="Mohd Noor M.I."/>
            <person name="Ong R.C."/>
            <person name="Putra M."/>
            <person name="Sireger I.Z."/>
            <person name="Indrioko S."/>
            <person name="Kosugi Y."/>
            <person name="Izuno A."/>
            <person name="Isagi Y."/>
            <person name="Lee S.L."/>
            <person name="Shimizu K.K."/>
        </authorList>
    </citation>
    <scope>NUCLEOTIDE SEQUENCE [LARGE SCALE GENOMIC DNA]</scope>
    <source>
        <strain evidence="8">214</strain>
    </source>
</reference>
<evidence type="ECO:0000259" key="7">
    <source>
        <dbReference type="Pfam" id="PF13456"/>
    </source>
</evidence>
<organism evidence="8 9">
    <name type="scientific">Rubroshorea leprosula</name>
    <dbReference type="NCBI Taxonomy" id="152421"/>
    <lineage>
        <taxon>Eukaryota</taxon>
        <taxon>Viridiplantae</taxon>
        <taxon>Streptophyta</taxon>
        <taxon>Embryophyta</taxon>
        <taxon>Tracheophyta</taxon>
        <taxon>Spermatophyta</taxon>
        <taxon>Magnoliopsida</taxon>
        <taxon>eudicotyledons</taxon>
        <taxon>Gunneridae</taxon>
        <taxon>Pentapetalae</taxon>
        <taxon>rosids</taxon>
        <taxon>malvids</taxon>
        <taxon>Malvales</taxon>
        <taxon>Dipterocarpaceae</taxon>
        <taxon>Rubroshorea</taxon>
    </lineage>
</organism>
<evidence type="ECO:0000256" key="6">
    <source>
        <dbReference type="SAM" id="MobiDB-lite"/>
    </source>
</evidence>
<dbReference type="GO" id="GO:0004523">
    <property type="term" value="F:RNA-DNA hybrid ribonuclease activity"/>
    <property type="evidence" value="ECO:0007669"/>
    <property type="project" value="InterPro"/>
</dbReference>
<comment type="subcellular location">
    <subcellularLocation>
        <location evidence="1">Nucleus</location>
    </subcellularLocation>
</comment>
<feature type="region of interest" description="Disordered" evidence="6">
    <location>
        <begin position="305"/>
        <end position="329"/>
    </location>
</feature>
<protein>
    <recommendedName>
        <fullName evidence="7">RNase H type-1 domain-containing protein</fullName>
    </recommendedName>
</protein>
<gene>
    <name evidence="8" type="ORF">SLEP1_g10590</name>
</gene>
<dbReference type="PANTHER" id="PTHR31541">
    <property type="entry name" value="B3 DOMAIN PLANT PROTEIN-RELATED"/>
    <property type="match status" value="1"/>
</dbReference>
<dbReference type="SUPFAM" id="SSF53098">
    <property type="entry name" value="Ribonuclease H-like"/>
    <property type="match status" value="1"/>
</dbReference>
<keyword evidence="2" id="KW-0805">Transcription regulation</keyword>
<dbReference type="CDD" id="cd06222">
    <property type="entry name" value="RNase_H_like"/>
    <property type="match status" value="1"/>
</dbReference>
<evidence type="ECO:0000256" key="5">
    <source>
        <dbReference type="ARBA" id="ARBA00023242"/>
    </source>
</evidence>
<evidence type="ECO:0000313" key="9">
    <source>
        <dbReference type="Proteomes" id="UP001054252"/>
    </source>
</evidence>
<dbReference type="Pfam" id="PF13456">
    <property type="entry name" value="RVT_3"/>
    <property type="match status" value="1"/>
</dbReference>
<dbReference type="AlphaFoldDB" id="A0AAV5IIH0"/>
<keyword evidence="4" id="KW-0804">Transcription</keyword>
<sequence length="462" mass="52658">MAGAGGIFRDHNGSWIYGYSRRVGFTTSLAAELWAIRDGLDIAVNRGISKLILETDSKVAETLLKSANHNFHSLGVLIRDCRRLMQEVFQGFFSEDKERIVKIMERVTSSGFSKVAKLMETLLDSSVKEDAMGKRGQSLDVPVSAFPFVGLEGNKSELYEFLGITEEDVENLPYFIEKVREEGVSKAREFVNGGHPFAQFQWVKKAVDLMGLNMMDVHGGLALVDYLKEANREFMKKQKLCSVYYPTVPAFPILGFFIPKKWRSKGAKPLIITTGSGFLSKFGAPVKDFETRFFDAKLVERRGNKSQKRCRESEESEKEKLNKPKRQRDGKIQNNRVMAQLAEWGLLPPPNMPTEFKNLIEEMGENQVMVDFLTEEEERKLDEKGLNVELIEPCLKKSTIHLTKWNMKNSRVFVFNEQWNSVVNGNQSTLKKNIVVQIWSFRTAPNSKLCFAMVKVKDGDDY</sequence>
<evidence type="ECO:0000313" key="8">
    <source>
        <dbReference type="EMBL" id="GKU97446.1"/>
    </source>
</evidence>
<name>A0AAV5IIH0_9ROSI</name>
<dbReference type="PANTHER" id="PTHR31541:SF25">
    <property type="entry name" value="GAMMA-GLIADIN B"/>
    <property type="match status" value="1"/>
</dbReference>
<dbReference type="GO" id="GO:0005634">
    <property type="term" value="C:nucleus"/>
    <property type="evidence" value="ECO:0007669"/>
    <property type="project" value="UniProtKB-SubCell"/>
</dbReference>
<dbReference type="Gene3D" id="2.40.330.10">
    <property type="entry name" value="DNA-binding pseudobarrel domain"/>
    <property type="match status" value="1"/>
</dbReference>
<dbReference type="InterPro" id="IPR005508">
    <property type="entry name" value="At2g31720-like"/>
</dbReference>
<evidence type="ECO:0000256" key="3">
    <source>
        <dbReference type="ARBA" id="ARBA00023125"/>
    </source>
</evidence>
<proteinExistence type="predicted"/>
<accession>A0AAV5IIH0</accession>
<dbReference type="Pfam" id="PF03754">
    <property type="entry name" value="At2g31720-like"/>
    <property type="match status" value="1"/>
</dbReference>
<dbReference type="GO" id="GO:0003677">
    <property type="term" value="F:DNA binding"/>
    <property type="evidence" value="ECO:0007669"/>
    <property type="project" value="UniProtKB-KW"/>
</dbReference>
<dbReference type="InterPro" id="IPR002156">
    <property type="entry name" value="RNaseH_domain"/>
</dbReference>
<feature type="domain" description="RNase H type-1" evidence="7">
    <location>
        <begin position="2"/>
        <end position="87"/>
    </location>
</feature>